<dbReference type="Gene3D" id="3.40.50.10330">
    <property type="entry name" value="Probable inorganic polyphosphate/atp-NAD kinase, domain 1"/>
    <property type="match status" value="1"/>
</dbReference>
<dbReference type="Proteomes" id="UP000602050">
    <property type="component" value="Unassembled WGS sequence"/>
</dbReference>
<comment type="catalytic activity">
    <reaction evidence="8 9">
        <text>NAD(+) + ATP = ADP + NADP(+) + H(+)</text>
        <dbReference type="Rhea" id="RHEA:18629"/>
        <dbReference type="ChEBI" id="CHEBI:15378"/>
        <dbReference type="ChEBI" id="CHEBI:30616"/>
        <dbReference type="ChEBI" id="CHEBI:57540"/>
        <dbReference type="ChEBI" id="CHEBI:58349"/>
        <dbReference type="ChEBI" id="CHEBI:456216"/>
        <dbReference type="EC" id="2.7.1.23"/>
    </reaction>
</comment>
<keyword evidence="4 9" id="KW-0418">Kinase</keyword>
<dbReference type="GO" id="GO:0046872">
    <property type="term" value="F:metal ion binding"/>
    <property type="evidence" value="ECO:0007669"/>
    <property type="project" value="UniProtKB-UniRule"/>
</dbReference>
<dbReference type="InterPro" id="IPR017437">
    <property type="entry name" value="ATP-NAD_kinase_PpnK-typ_C"/>
</dbReference>
<feature type="binding site" evidence="9">
    <location>
        <begin position="51"/>
        <end position="52"/>
    </location>
    <ligand>
        <name>NAD(+)</name>
        <dbReference type="ChEBI" id="CHEBI:57540"/>
    </ligand>
</feature>
<dbReference type="SUPFAM" id="SSF111331">
    <property type="entry name" value="NAD kinase/diacylglycerol kinase-like"/>
    <property type="match status" value="1"/>
</dbReference>
<feature type="binding site" evidence="9">
    <location>
        <begin position="123"/>
        <end position="124"/>
    </location>
    <ligand>
        <name>NAD(+)</name>
        <dbReference type="ChEBI" id="CHEBI:57540"/>
    </ligand>
</feature>
<comment type="similarity">
    <text evidence="9">Belongs to the NAD kinase family.</text>
</comment>
<evidence type="ECO:0000256" key="3">
    <source>
        <dbReference type="ARBA" id="ARBA00022741"/>
    </source>
</evidence>
<evidence type="ECO:0000256" key="4">
    <source>
        <dbReference type="ARBA" id="ARBA00022777"/>
    </source>
</evidence>
<dbReference type="AlphaFoldDB" id="A0A8J2TPB9"/>
<feature type="binding site" evidence="9">
    <location>
        <position position="152"/>
    </location>
    <ligand>
        <name>NAD(+)</name>
        <dbReference type="ChEBI" id="CHEBI:57540"/>
    </ligand>
</feature>
<evidence type="ECO:0000313" key="10">
    <source>
        <dbReference type="EMBL" id="GFZ86410.1"/>
    </source>
</evidence>
<dbReference type="RefSeq" id="WP_188393035.1">
    <property type="nucleotide sequence ID" value="NZ_BMEV01000067.1"/>
</dbReference>
<dbReference type="Gene3D" id="2.60.200.30">
    <property type="entry name" value="Probable inorganic polyphosphate/atp-NAD kinase, domain 2"/>
    <property type="match status" value="1"/>
</dbReference>
<protein>
    <recommendedName>
        <fullName evidence="9">NAD kinase</fullName>
        <ecNumber evidence="9">2.7.1.23</ecNumber>
    </recommendedName>
    <alternativeName>
        <fullName evidence="9">ATP-dependent NAD kinase</fullName>
    </alternativeName>
</protein>
<keyword evidence="6 9" id="KW-0521">NADP</keyword>
<dbReference type="GO" id="GO:0051287">
    <property type="term" value="F:NAD binding"/>
    <property type="evidence" value="ECO:0007669"/>
    <property type="project" value="UniProtKB-ARBA"/>
</dbReference>
<keyword evidence="1 9" id="KW-0963">Cytoplasm</keyword>
<keyword evidence="7 9" id="KW-0520">NAD</keyword>
<feature type="binding site" evidence="9">
    <location>
        <position position="150"/>
    </location>
    <ligand>
        <name>NAD(+)</name>
        <dbReference type="ChEBI" id="CHEBI:57540"/>
    </ligand>
</feature>
<sequence>MEQRNRLFFYCQKDGITEKFLERLIHEAREHGFEPVPHHEEANIIVSVGGDGTFLQAVRQSRFRQNALYSGINTTKNSSLYCDFDLHSFDDFLHTILNEEMEVRKFPVITTKVNDSTPFYCLNELTIRSTIVKTIVINVYIDNKYFETFRGDGLVVATPTGSTGYNKSANGAVVDPLLPSFQVSEIDSLNNNDYRTLGSSFILSKNRHLRLEVIEQGNDHPIVSFDNEAFPIRKINNIEVYMEDLVVKTIKLKNNTYWDRVRRMFL</sequence>
<gene>
    <name evidence="10" type="primary">nadK2</name>
    <name evidence="9" type="synonym">nadK</name>
    <name evidence="10" type="ORF">GCM10010978_27900</name>
</gene>
<comment type="caution">
    <text evidence="10">The sequence shown here is derived from an EMBL/GenBank/DDBJ whole genome shotgun (WGS) entry which is preliminary data.</text>
</comment>
<comment type="cofactor">
    <cofactor evidence="9">
        <name>a divalent metal cation</name>
        <dbReference type="ChEBI" id="CHEBI:60240"/>
    </cofactor>
</comment>
<dbReference type="InterPro" id="IPR002504">
    <property type="entry name" value="NADK"/>
</dbReference>
<reference evidence="10" key="2">
    <citation type="submission" date="2020-09" db="EMBL/GenBank/DDBJ databases">
        <authorList>
            <person name="Sun Q."/>
            <person name="Zhou Y."/>
        </authorList>
    </citation>
    <scope>NUCLEOTIDE SEQUENCE</scope>
    <source>
        <strain evidence="10">CGMCC 1.12360</strain>
    </source>
</reference>
<evidence type="ECO:0000256" key="6">
    <source>
        <dbReference type="ARBA" id="ARBA00022857"/>
    </source>
</evidence>
<dbReference type="PANTHER" id="PTHR20275:SF9">
    <property type="entry name" value="NAD KINASE 2"/>
    <property type="match status" value="1"/>
</dbReference>
<dbReference type="GO" id="GO:0006741">
    <property type="term" value="P:NADP+ biosynthetic process"/>
    <property type="evidence" value="ECO:0007669"/>
    <property type="project" value="UniProtKB-UniRule"/>
</dbReference>
<dbReference type="InterPro" id="IPR016064">
    <property type="entry name" value="NAD/diacylglycerol_kinase_sf"/>
</dbReference>
<reference evidence="10" key="1">
    <citation type="journal article" date="2014" name="Int. J. Syst. Evol. Microbiol.">
        <title>Complete genome sequence of Corynebacterium casei LMG S-19264T (=DSM 44701T), isolated from a smear-ripened cheese.</title>
        <authorList>
            <consortium name="US DOE Joint Genome Institute (JGI-PGF)"/>
            <person name="Walter F."/>
            <person name="Albersmeier A."/>
            <person name="Kalinowski J."/>
            <person name="Ruckert C."/>
        </authorList>
    </citation>
    <scope>NUCLEOTIDE SEQUENCE</scope>
    <source>
        <strain evidence="10">CGMCC 1.12360</strain>
    </source>
</reference>
<dbReference type="Pfam" id="PF20143">
    <property type="entry name" value="NAD_kinase_C"/>
    <property type="match status" value="1"/>
</dbReference>
<feature type="active site" description="Proton acceptor" evidence="9">
    <location>
        <position position="51"/>
    </location>
</feature>
<dbReference type="GO" id="GO:0003951">
    <property type="term" value="F:NAD+ kinase activity"/>
    <property type="evidence" value="ECO:0007669"/>
    <property type="project" value="UniProtKB-UniRule"/>
</dbReference>
<evidence type="ECO:0000256" key="7">
    <source>
        <dbReference type="ARBA" id="ARBA00023027"/>
    </source>
</evidence>
<evidence type="ECO:0000256" key="9">
    <source>
        <dbReference type="HAMAP-Rule" id="MF_00361"/>
    </source>
</evidence>
<comment type="function">
    <text evidence="9">Involved in the regulation of the intracellular balance of NAD and NADP, and is a key enzyme in the biosynthesis of NADP. Catalyzes specifically the phosphorylation on 2'-hydroxyl of the adenosine moiety of NAD to yield NADP.</text>
</comment>
<feature type="binding site" evidence="9">
    <location>
        <position position="133"/>
    </location>
    <ligand>
        <name>NAD(+)</name>
        <dbReference type="ChEBI" id="CHEBI:57540"/>
    </ligand>
</feature>
<dbReference type="HAMAP" id="MF_00361">
    <property type="entry name" value="NAD_kinase"/>
    <property type="match status" value="1"/>
</dbReference>
<dbReference type="NCBIfam" id="NF002902">
    <property type="entry name" value="PRK03501.1"/>
    <property type="match status" value="1"/>
</dbReference>
<dbReference type="GO" id="GO:0005524">
    <property type="term" value="F:ATP binding"/>
    <property type="evidence" value="ECO:0007669"/>
    <property type="project" value="UniProtKB-KW"/>
</dbReference>
<name>A0A8J2TPB9_9BACI</name>
<keyword evidence="2 9" id="KW-0808">Transferase</keyword>
<evidence type="ECO:0000256" key="8">
    <source>
        <dbReference type="ARBA" id="ARBA00047925"/>
    </source>
</evidence>
<evidence type="ECO:0000313" key="11">
    <source>
        <dbReference type="Proteomes" id="UP000602050"/>
    </source>
</evidence>
<dbReference type="GO" id="GO:0019674">
    <property type="term" value="P:NAD+ metabolic process"/>
    <property type="evidence" value="ECO:0007669"/>
    <property type="project" value="InterPro"/>
</dbReference>
<keyword evidence="5 9" id="KW-0067">ATP-binding</keyword>
<comment type="subcellular location">
    <subcellularLocation>
        <location evidence="9">Cytoplasm</location>
    </subcellularLocation>
</comment>
<dbReference type="PANTHER" id="PTHR20275">
    <property type="entry name" value="NAD KINASE"/>
    <property type="match status" value="1"/>
</dbReference>
<keyword evidence="3 9" id="KW-0547">Nucleotide-binding</keyword>
<feature type="binding site" evidence="9">
    <location>
        <begin position="163"/>
        <end position="168"/>
    </location>
    <ligand>
        <name>NAD(+)</name>
        <dbReference type="ChEBI" id="CHEBI:57540"/>
    </ligand>
</feature>
<dbReference type="GO" id="GO:0005737">
    <property type="term" value="C:cytoplasm"/>
    <property type="evidence" value="ECO:0007669"/>
    <property type="project" value="UniProtKB-SubCell"/>
</dbReference>
<keyword evidence="11" id="KW-1185">Reference proteome</keyword>
<proteinExistence type="inferred from homology"/>
<dbReference type="EMBL" id="BMEV01000067">
    <property type="protein sequence ID" value="GFZ86410.1"/>
    <property type="molecule type" value="Genomic_DNA"/>
</dbReference>
<evidence type="ECO:0000256" key="1">
    <source>
        <dbReference type="ARBA" id="ARBA00022490"/>
    </source>
</evidence>
<dbReference type="EC" id="2.7.1.23" evidence="9"/>
<organism evidence="10 11">
    <name type="scientific">Compostibacillus humi</name>
    <dbReference type="NCBI Taxonomy" id="1245525"/>
    <lineage>
        <taxon>Bacteria</taxon>
        <taxon>Bacillati</taxon>
        <taxon>Bacillota</taxon>
        <taxon>Bacilli</taxon>
        <taxon>Bacillales</taxon>
        <taxon>Bacillaceae</taxon>
        <taxon>Compostibacillus</taxon>
    </lineage>
</organism>
<evidence type="ECO:0000256" key="5">
    <source>
        <dbReference type="ARBA" id="ARBA00022840"/>
    </source>
</evidence>
<evidence type="ECO:0000256" key="2">
    <source>
        <dbReference type="ARBA" id="ARBA00022679"/>
    </source>
</evidence>
<dbReference type="InterPro" id="IPR017438">
    <property type="entry name" value="ATP-NAD_kinase_N"/>
</dbReference>
<accession>A0A8J2TPB9</accession>
<comment type="caution">
    <text evidence="9">Lacks conserved residue(s) required for the propagation of feature annotation.</text>
</comment>